<dbReference type="GO" id="GO:0030170">
    <property type="term" value="F:pyridoxal phosphate binding"/>
    <property type="evidence" value="ECO:0007669"/>
    <property type="project" value="InterPro"/>
</dbReference>
<dbReference type="Gene3D" id="3.90.1150.170">
    <property type="match status" value="1"/>
</dbReference>
<dbReference type="GO" id="GO:0019752">
    <property type="term" value="P:carboxylic acid metabolic process"/>
    <property type="evidence" value="ECO:0007669"/>
    <property type="project" value="InterPro"/>
</dbReference>
<dbReference type="PANTHER" id="PTHR45677">
    <property type="entry name" value="GLUTAMATE DECARBOXYLASE-RELATED"/>
    <property type="match status" value="1"/>
</dbReference>
<dbReference type="Proteomes" id="UP000594262">
    <property type="component" value="Unplaced"/>
</dbReference>
<protein>
    <recommendedName>
        <fullName evidence="10">Glutamate decarboxylase</fullName>
    </recommendedName>
</protein>
<dbReference type="PANTHER" id="PTHR45677:SF8">
    <property type="entry name" value="CYSTEINE SULFINIC ACID DECARBOXYLASE"/>
    <property type="match status" value="1"/>
</dbReference>
<reference evidence="8" key="1">
    <citation type="submission" date="2021-01" db="UniProtKB">
        <authorList>
            <consortium name="EnsemblMetazoa"/>
        </authorList>
    </citation>
    <scope>IDENTIFICATION</scope>
</reference>
<comment type="similarity">
    <text evidence="2 7">Belongs to the group II decarboxylase family.</text>
</comment>
<evidence type="ECO:0000256" key="1">
    <source>
        <dbReference type="ARBA" id="ARBA00001933"/>
    </source>
</evidence>
<dbReference type="SUPFAM" id="SSF53383">
    <property type="entry name" value="PLP-dependent transferases"/>
    <property type="match status" value="1"/>
</dbReference>
<dbReference type="GO" id="GO:0016831">
    <property type="term" value="F:carboxy-lyase activity"/>
    <property type="evidence" value="ECO:0007669"/>
    <property type="project" value="UniProtKB-KW"/>
</dbReference>
<dbReference type="InterPro" id="IPR002129">
    <property type="entry name" value="PyrdxlP-dep_de-COase"/>
</dbReference>
<keyword evidence="3" id="KW-0210">Decarboxylase</keyword>
<dbReference type="Gene3D" id="3.40.640.10">
    <property type="entry name" value="Type I PLP-dependent aspartate aminotransferase-like (Major domain)"/>
    <property type="match status" value="1"/>
</dbReference>
<evidence type="ECO:0008006" key="10">
    <source>
        <dbReference type="Google" id="ProtNLM"/>
    </source>
</evidence>
<dbReference type="OrthoDB" id="392571at2759"/>
<organism evidence="8 9">
    <name type="scientific">Clytia hemisphaerica</name>
    <dbReference type="NCBI Taxonomy" id="252671"/>
    <lineage>
        <taxon>Eukaryota</taxon>
        <taxon>Metazoa</taxon>
        <taxon>Cnidaria</taxon>
        <taxon>Hydrozoa</taxon>
        <taxon>Hydroidolina</taxon>
        <taxon>Leptothecata</taxon>
        <taxon>Obeliida</taxon>
        <taxon>Clytiidae</taxon>
        <taxon>Clytia</taxon>
    </lineage>
</organism>
<evidence type="ECO:0000256" key="4">
    <source>
        <dbReference type="ARBA" id="ARBA00022898"/>
    </source>
</evidence>
<evidence type="ECO:0000256" key="6">
    <source>
        <dbReference type="PIRSR" id="PIRSR602129-50"/>
    </source>
</evidence>
<dbReference type="InterPro" id="IPR015421">
    <property type="entry name" value="PyrdxlP-dep_Trfase_major"/>
</dbReference>
<evidence type="ECO:0000313" key="9">
    <source>
        <dbReference type="Proteomes" id="UP000594262"/>
    </source>
</evidence>
<evidence type="ECO:0000256" key="3">
    <source>
        <dbReference type="ARBA" id="ARBA00022793"/>
    </source>
</evidence>
<comment type="cofactor">
    <cofactor evidence="1 6 7">
        <name>pyridoxal 5'-phosphate</name>
        <dbReference type="ChEBI" id="CHEBI:597326"/>
    </cofactor>
</comment>
<sequence length="497" mass="56547">MEAQNYSFVDLLPYSSKSEVTHEFLNKIAQKASQYLEECNNRENKVIEFTPPAELIKLVDFQINENGDSLNDILRHTDQILKYVVKTAHPRFFNPLWAGVDTMAVAGEWLTSATNTSMYTYEIAPVFLIMEKFIWELINQKVGFKDGDGMFFPGGSLCNIAAINLARFKCCPNIKEDGVFGMKKLIIYTSEESHYSITKGAALCGIGTKNVVKIRTNDVTGKMIAEDLDEKIQQSIAKGEQPMMVVATAGTTVGGAYDPINQIADVTDKYNIWLHVDGAWGGPVLLSEKYKKFMDGCHRIDSLTWDPHKMMGLLQQCSFLVVKEKGLLQQCNSANASYLFQKDKQSYDVSWDSGDKTFVCGRRNDILKLWMYFKAKGLKGVENDINKCFENSRYLTSKIKERENFSLLREPECTNVCFRYTPPRIARMPEGAEREKELTKVAPEIKKKMTEKGSMMVAYQPLKEHVNFFRMINSNPGQTFSDMDFILDEIERLGKDL</sequence>
<keyword evidence="4 6" id="KW-0663">Pyridoxal phosphate</keyword>
<feature type="modified residue" description="N6-(pyridoxal phosphate)lysine" evidence="6">
    <location>
        <position position="309"/>
    </location>
</feature>
<dbReference type="InterPro" id="IPR015424">
    <property type="entry name" value="PyrdxlP-dep_Trfase"/>
</dbReference>
<dbReference type="Pfam" id="PF00282">
    <property type="entry name" value="Pyridoxal_deC"/>
    <property type="match status" value="1"/>
</dbReference>
<keyword evidence="5 7" id="KW-0456">Lyase</keyword>
<accession>A0A7M5XDJ4</accession>
<evidence type="ECO:0000313" key="8">
    <source>
        <dbReference type="EnsemblMetazoa" id="CLYHEMP021196.1"/>
    </source>
</evidence>
<keyword evidence="9" id="KW-1185">Reference proteome</keyword>
<name>A0A7M5XDJ4_9CNID</name>
<dbReference type="EnsemblMetazoa" id="CLYHEMT021196.1">
    <property type="protein sequence ID" value="CLYHEMP021196.1"/>
    <property type="gene ID" value="CLYHEMG021196"/>
</dbReference>
<evidence type="ECO:0000256" key="7">
    <source>
        <dbReference type="RuleBase" id="RU000382"/>
    </source>
</evidence>
<dbReference type="AlphaFoldDB" id="A0A7M5XDJ4"/>
<proteinExistence type="inferred from homology"/>
<dbReference type="GO" id="GO:0005737">
    <property type="term" value="C:cytoplasm"/>
    <property type="evidence" value="ECO:0007669"/>
    <property type="project" value="TreeGrafter"/>
</dbReference>
<evidence type="ECO:0000256" key="5">
    <source>
        <dbReference type="ARBA" id="ARBA00023239"/>
    </source>
</evidence>
<evidence type="ECO:0000256" key="2">
    <source>
        <dbReference type="ARBA" id="ARBA00009533"/>
    </source>
</evidence>